<organism evidence="10 11">
    <name type="scientific">Zizania palustris</name>
    <name type="common">Northern wild rice</name>
    <dbReference type="NCBI Taxonomy" id="103762"/>
    <lineage>
        <taxon>Eukaryota</taxon>
        <taxon>Viridiplantae</taxon>
        <taxon>Streptophyta</taxon>
        <taxon>Embryophyta</taxon>
        <taxon>Tracheophyta</taxon>
        <taxon>Spermatophyta</taxon>
        <taxon>Magnoliopsida</taxon>
        <taxon>Liliopsida</taxon>
        <taxon>Poales</taxon>
        <taxon>Poaceae</taxon>
        <taxon>BOP clade</taxon>
        <taxon>Oryzoideae</taxon>
        <taxon>Oryzeae</taxon>
        <taxon>Zizaniinae</taxon>
        <taxon>Zizania</taxon>
    </lineage>
</organism>
<dbReference type="PANTHER" id="PTHR27002">
    <property type="entry name" value="RECEPTOR-LIKE SERINE/THREONINE-PROTEIN KINASE SD1-8"/>
    <property type="match status" value="1"/>
</dbReference>
<sequence length="507" mass="55349">MRGFSLLSFAIDGFCFSTGVRMPACSMHRRLVVVVSCLGTYGRTPAAEQDGRSGVVSHTLPAAVAVDLLRPTDVVDGGGGRGPVLRGMQPGHGGRNVRDEQHVSIQPSRTRRGARQELDGLMGYGSAAGSFGTAPDAVYGVALCRGDSTGAYCSEHLGQVLDEVMNKSSSPGSPSASGRCVLHKNVSLYYDRFQLSLSDRDFVSGYGNEPEWPLNNTNLVNSSVAGRFRDHVAELLNATAADAARQPDRYGTGDSWFQEESTMVYSLLQCTRDMAPGRCLACLRRIISEMPRMLDANQFGGRVLGVRCLLRYEMASNSFFHIDNRTLHLQKQPDHATNNFSSETLLGQGGFGSVYRGQLPGGTEVAAKRLAACSGQGLLEFKNEIQLVARLQHRNLVRLVGCCIQGDQEKILVYEYMPNKSLDRFIFDNAKREVLDWPKRLHIIDGISQGLLYLHQLSTVCVVHRDLKASNILLDGEMNARISDFGIARIFGSSATESSTTRIVGTM</sequence>
<keyword evidence="11" id="KW-1185">Reference proteome</keyword>
<dbReference type="PROSITE" id="PS00108">
    <property type="entry name" value="PROTEIN_KINASE_ST"/>
    <property type="match status" value="1"/>
</dbReference>
<keyword evidence="5 6" id="KW-0067">ATP-binding</keyword>
<dbReference type="InterPro" id="IPR002902">
    <property type="entry name" value="GNK2"/>
</dbReference>
<gene>
    <name evidence="10" type="ORF">GUJ93_ZPchr0007g4762</name>
</gene>
<dbReference type="FunFam" id="1.10.510.10:FF:001019">
    <property type="entry name" value="G-type lectin S-receptor-like serine/threonine-protein kinase B120"/>
    <property type="match status" value="1"/>
</dbReference>
<evidence type="ECO:0000259" key="8">
    <source>
        <dbReference type="PROSITE" id="PS50011"/>
    </source>
</evidence>
<evidence type="ECO:0000259" key="9">
    <source>
        <dbReference type="PROSITE" id="PS51473"/>
    </source>
</evidence>
<reference evidence="10" key="2">
    <citation type="submission" date="2021-02" db="EMBL/GenBank/DDBJ databases">
        <authorList>
            <person name="Kimball J.A."/>
            <person name="Haas M.W."/>
            <person name="Macchietto M."/>
            <person name="Kono T."/>
            <person name="Duquette J."/>
            <person name="Shao M."/>
        </authorList>
    </citation>
    <scope>NUCLEOTIDE SEQUENCE</scope>
    <source>
        <tissue evidence="10">Fresh leaf tissue</tissue>
    </source>
</reference>
<accession>A0A8J5VYS7</accession>
<dbReference type="AlphaFoldDB" id="A0A8J5VYS7"/>
<feature type="domain" description="Gnk2-homologous" evidence="9">
    <location>
        <begin position="208"/>
        <end position="317"/>
    </location>
</feature>
<evidence type="ECO:0000313" key="10">
    <source>
        <dbReference type="EMBL" id="KAG8079396.1"/>
    </source>
</evidence>
<name>A0A8J5VYS7_ZIZPA</name>
<dbReference type="PANTHER" id="PTHR27002:SF697">
    <property type="entry name" value="OS07G0534300 PROTEIN"/>
    <property type="match status" value="1"/>
</dbReference>
<evidence type="ECO:0000256" key="2">
    <source>
        <dbReference type="ARBA" id="ARBA00022679"/>
    </source>
</evidence>
<evidence type="ECO:0000256" key="4">
    <source>
        <dbReference type="ARBA" id="ARBA00022777"/>
    </source>
</evidence>
<feature type="domain" description="Protein kinase" evidence="8">
    <location>
        <begin position="340"/>
        <end position="507"/>
    </location>
</feature>
<evidence type="ECO:0000256" key="1">
    <source>
        <dbReference type="ARBA" id="ARBA00022527"/>
    </source>
</evidence>
<dbReference type="InterPro" id="IPR008271">
    <property type="entry name" value="Ser/Thr_kinase_AS"/>
</dbReference>
<dbReference type="GO" id="GO:0005886">
    <property type="term" value="C:plasma membrane"/>
    <property type="evidence" value="ECO:0007669"/>
    <property type="project" value="TreeGrafter"/>
</dbReference>
<dbReference type="Pfam" id="PF07714">
    <property type="entry name" value="PK_Tyr_Ser-Thr"/>
    <property type="match status" value="1"/>
</dbReference>
<feature type="region of interest" description="Disordered" evidence="7">
    <location>
        <begin position="77"/>
        <end position="111"/>
    </location>
</feature>
<reference evidence="10" key="1">
    <citation type="journal article" date="2021" name="bioRxiv">
        <title>Whole Genome Assembly and Annotation of Northern Wild Rice, Zizania palustris L., Supports a Whole Genome Duplication in the Zizania Genus.</title>
        <authorList>
            <person name="Haas M."/>
            <person name="Kono T."/>
            <person name="Macchietto M."/>
            <person name="Millas R."/>
            <person name="McGilp L."/>
            <person name="Shao M."/>
            <person name="Duquette J."/>
            <person name="Hirsch C.N."/>
            <person name="Kimball J."/>
        </authorList>
    </citation>
    <scope>NUCLEOTIDE SEQUENCE</scope>
    <source>
        <tissue evidence="10">Fresh leaf tissue</tissue>
    </source>
</reference>
<dbReference type="SMART" id="SM00220">
    <property type="entry name" value="S_TKc"/>
    <property type="match status" value="1"/>
</dbReference>
<dbReference type="InterPro" id="IPR001245">
    <property type="entry name" value="Ser-Thr/Tyr_kinase_cat_dom"/>
</dbReference>
<feature type="domain" description="Gnk2-homologous" evidence="9">
    <location>
        <begin position="85"/>
        <end position="195"/>
    </location>
</feature>
<evidence type="ECO:0000256" key="3">
    <source>
        <dbReference type="ARBA" id="ARBA00022741"/>
    </source>
</evidence>
<keyword evidence="1" id="KW-0723">Serine/threonine-protein kinase</keyword>
<dbReference type="EMBL" id="JAAALK010000282">
    <property type="protein sequence ID" value="KAG8079396.1"/>
    <property type="molecule type" value="Genomic_DNA"/>
</dbReference>
<dbReference type="PROSITE" id="PS51473">
    <property type="entry name" value="GNK2"/>
    <property type="match status" value="2"/>
</dbReference>
<dbReference type="InterPro" id="IPR017441">
    <property type="entry name" value="Protein_kinase_ATP_BS"/>
</dbReference>
<protein>
    <recommendedName>
        <fullName evidence="12">Protein kinase domain-containing protein</fullName>
    </recommendedName>
</protein>
<evidence type="ECO:0008006" key="12">
    <source>
        <dbReference type="Google" id="ProtNLM"/>
    </source>
</evidence>
<dbReference type="OrthoDB" id="4062651at2759"/>
<comment type="caution">
    <text evidence="10">The sequence shown here is derived from an EMBL/GenBank/DDBJ whole genome shotgun (WGS) entry which is preliminary data.</text>
</comment>
<feature type="binding site" evidence="6">
    <location>
        <position position="368"/>
    </location>
    <ligand>
        <name>ATP</name>
        <dbReference type="ChEBI" id="CHEBI:30616"/>
    </ligand>
</feature>
<dbReference type="PROSITE" id="PS00107">
    <property type="entry name" value="PROTEIN_KINASE_ATP"/>
    <property type="match status" value="1"/>
</dbReference>
<evidence type="ECO:0000256" key="7">
    <source>
        <dbReference type="SAM" id="MobiDB-lite"/>
    </source>
</evidence>
<dbReference type="InterPro" id="IPR000719">
    <property type="entry name" value="Prot_kinase_dom"/>
</dbReference>
<dbReference type="Proteomes" id="UP000729402">
    <property type="component" value="Unassembled WGS sequence"/>
</dbReference>
<dbReference type="PROSITE" id="PS50011">
    <property type="entry name" value="PROTEIN_KINASE_DOM"/>
    <property type="match status" value="1"/>
</dbReference>
<dbReference type="GO" id="GO:0004674">
    <property type="term" value="F:protein serine/threonine kinase activity"/>
    <property type="evidence" value="ECO:0007669"/>
    <property type="project" value="UniProtKB-KW"/>
</dbReference>
<keyword evidence="3 6" id="KW-0547">Nucleotide-binding</keyword>
<evidence type="ECO:0000256" key="5">
    <source>
        <dbReference type="ARBA" id="ARBA00022840"/>
    </source>
</evidence>
<evidence type="ECO:0000313" key="11">
    <source>
        <dbReference type="Proteomes" id="UP000729402"/>
    </source>
</evidence>
<proteinExistence type="predicted"/>
<dbReference type="CDD" id="cd23509">
    <property type="entry name" value="Gnk2-like"/>
    <property type="match status" value="1"/>
</dbReference>
<dbReference type="GO" id="GO:0005524">
    <property type="term" value="F:ATP binding"/>
    <property type="evidence" value="ECO:0007669"/>
    <property type="project" value="UniProtKB-UniRule"/>
</dbReference>
<keyword evidence="4" id="KW-0418">Kinase</keyword>
<evidence type="ECO:0000256" key="6">
    <source>
        <dbReference type="PROSITE-ProRule" id="PRU10141"/>
    </source>
</evidence>
<dbReference type="Pfam" id="PF01657">
    <property type="entry name" value="Stress-antifung"/>
    <property type="match status" value="1"/>
</dbReference>
<keyword evidence="2" id="KW-0808">Transferase</keyword>
<dbReference type="FunFam" id="3.30.200.20:FF:000162">
    <property type="entry name" value="Adenine nucleotide alpha hydrolase-like domain kinase"/>
    <property type="match status" value="1"/>
</dbReference>